<dbReference type="AlphaFoldDB" id="A0AAQ4EK35"/>
<dbReference type="EMBL" id="JARKHS020014445">
    <property type="protein sequence ID" value="KAK8775169.1"/>
    <property type="molecule type" value="Genomic_DNA"/>
</dbReference>
<dbReference type="Proteomes" id="UP001321473">
    <property type="component" value="Unassembled WGS sequence"/>
</dbReference>
<reference evidence="1 2" key="1">
    <citation type="journal article" date="2023" name="Arcadia Sci">
        <title>De novo assembly of a long-read Amblyomma americanum tick genome.</title>
        <authorList>
            <person name="Chou S."/>
            <person name="Poskanzer K.E."/>
            <person name="Rollins M."/>
            <person name="Thuy-Boun P.S."/>
        </authorList>
    </citation>
    <scope>NUCLEOTIDE SEQUENCE [LARGE SCALE GENOMIC DNA]</scope>
    <source>
        <strain evidence="1">F_SG_1</strain>
        <tissue evidence="1">Salivary glands</tissue>
    </source>
</reference>
<sequence length="92" mass="10153">MRPARLLRPSLARCLASRAQFAAVLPARTLRLSGPRRFTRRDEPTQLVPAGVCAPGAFRAPRSPVLFCQRCLLIRVPGLPADTESSRRTRCA</sequence>
<protein>
    <submittedName>
        <fullName evidence="1">Uncharacterized protein</fullName>
    </submittedName>
</protein>
<comment type="caution">
    <text evidence="1">The sequence shown here is derived from an EMBL/GenBank/DDBJ whole genome shotgun (WGS) entry which is preliminary data.</text>
</comment>
<evidence type="ECO:0000313" key="2">
    <source>
        <dbReference type="Proteomes" id="UP001321473"/>
    </source>
</evidence>
<name>A0AAQ4EK35_AMBAM</name>
<accession>A0AAQ4EK35</accession>
<organism evidence="1 2">
    <name type="scientific">Amblyomma americanum</name>
    <name type="common">Lone star tick</name>
    <dbReference type="NCBI Taxonomy" id="6943"/>
    <lineage>
        <taxon>Eukaryota</taxon>
        <taxon>Metazoa</taxon>
        <taxon>Ecdysozoa</taxon>
        <taxon>Arthropoda</taxon>
        <taxon>Chelicerata</taxon>
        <taxon>Arachnida</taxon>
        <taxon>Acari</taxon>
        <taxon>Parasitiformes</taxon>
        <taxon>Ixodida</taxon>
        <taxon>Ixodoidea</taxon>
        <taxon>Ixodidae</taxon>
        <taxon>Amblyomminae</taxon>
        <taxon>Amblyomma</taxon>
    </lineage>
</organism>
<gene>
    <name evidence="1" type="ORF">V5799_031488</name>
</gene>
<evidence type="ECO:0000313" key="1">
    <source>
        <dbReference type="EMBL" id="KAK8775169.1"/>
    </source>
</evidence>
<keyword evidence="2" id="KW-1185">Reference proteome</keyword>
<proteinExistence type="predicted"/>